<organism evidence="1 2">
    <name type="scientific">Rangifer tarandus platyrhynchus</name>
    <name type="common">Svalbard reindeer</name>
    <dbReference type="NCBI Taxonomy" id="3082113"/>
    <lineage>
        <taxon>Eukaryota</taxon>
        <taxon>Metazoa</taxon>
        <taxon>Chordata</taxon>
        <taxon>Craniata</taxon>
        <taxon>Vertebrata</taxon>
        <taxon>Euteleostomi</taxon>
        <taxon>Mammalia</taxon>
        <taxon>Eutheria</taxon>
        <taxon>Laurasiatheria</taxon>
        <taxon>Artiodactyla</taxon>
        <taxon>Ruminantia</taxon>
        <taxon>Pecora</taxon>
        <taxon>Cervidae</taxon>
        <taxon>Odocoileinae</taxon>
        <taxon>Rangifer</taxon>
    </lineage>
</organism>
<reference evidence="1" key="1">
    <citation type="submission" date="2023-04" db="EMBL/GenBank/DDBJ databases">
        <authorList>
            <consortium name="ELIXIR-Norway"/>
        </authorList>
    </citation>
    <scope>NUCLEOTIDE SEQUENCE [LARGE SCALE GENOMIC DNA]</scope>
</reference>
<gene>
    <name evidence="1" type="ORF">MRATA1EN1_LOCUS22446</name>
</gene>
<keyword evidence="2" id="KW-1185">Reference proteome</keyword>
<sequence length="140" mass="15986">MTTSKYKVLQEVQKEEEMSLVSPQCVLRVSSGISARTELSHFPGNVVQLLISLPELCSLAFWPVSMHASTRIKGLTVLWIMVNICSQCFAILLEPESISRYFSCWQQKSQYKALQTPEPKENHTSMILMHSKVLLSFFLF</sequence>
<proteinExistence type="predicted"/>
<accession>A0ABN8ZIA1</accession>
<dbReference type="Proteomes" id="UP001176941">
    <property type="component" value="Chromosome 34"/>
</dbReference>
<name>A0ABN8ZIA1_RANTA</name>
<protein>
    <submittedName>
        <fullName evidence="1">Uncharacterized protein</fullName>
    </submittedName>
</protein>
<evidence type="ECO:0000313" key="2">
    <source>
        <dbReference type="Proteomes" id="UP001176941"/>
    </source>
</evidence>
<dbReference type="EMBL" id="OX460345">
    <property type="protein sequence ID" value="CAI9173484.1"/>
    <property type="molecule type" value="Genomic_DNA"/>
</dbReference>
<evidence type="ECO:0000313" key="1">
    <source>
        <dbReference type="EMBL" id="CAI9173484.1"/>
    </source>
</evidence>